<dbReference type="EMBL" id="JAWDIO010000002">
    <property type="protein sequence ID" value="MDU0354207.1"/>
    <property type="molecule type" value="Genomic_DNA"/>
</dbReference>
<proteinExistence type="predicted"/>
<evidence type="ECO:0000313" key="1">
    <source>
        <dbReference type="EMBL" id="MDU0354207.1"/>
    </source>
</evidence>
<name>A0ABU3SWB7_9ALTE</name>
<dbReference type="Gene3D" id="3.40.720.10">
    <property type="entry name" value="Alkaline Phosphatase, subunit A"/>
    <property type="match status" value="1"/>
</dbReference>
<evidence type="ECO:0000313" key="2">
    <source>
        <dbReference type="Proteomes" id="UP001247805"/>
    </source>
</evidence>
<organism evidence="1 2">
    <name type="scientific">Paraglaciecola aquimarina</name>
    <dbReference type="NCBI Taxonomy" id="1235557"/>
    <lineage>
        <taxon>Bacteria</taxon>
        <taxon>Pseudomonadati</taxon>
        <taxon>Pseudomonadota</taxon>
        <taxon>Gammaproteobacteria</taxon>
        <taxon>Alteromonadales</taxon>
        <taxon>Alteromonadaceae</taxon>
        <taxon>Paraglaciecola</taxon>
    </lineage>
</organism>
<comment type="caution">
    <text evidence="1">The sequence shown here is derived from an EMBL/GenBank/DDBJ whole genome shotgun (WGS) entry which is preliminary data.</text>
</comment>
<gene>
    <name evidence="1" type="ORF">RS130_09910</name>
</gene>
<reference evidence="1 2" key="1">
    <citation type="submission" date="2023-10" db="EMBL/GenBank/DDBJ databases">
        <title>Glaciecola aquimarina strain GGW-M5 nov., isolated from a coastal seawater.</title>
        <authorList>
            <person name="Bayburt H."/>
            <person name="Kim J.M."/>
            <person name="Choi B.J."/>
            <person name="Jeon C.O."/>
        </authorList>
    </citation>
    <scope>NUCLEOTIDE SEQUENCE [LARGE SCALE GENOMIC DNA]</scope>
    <source>
        <strain evidence="1 2">KCTC 32108</strain>
    </source>
</reference>
<sequence>MQAAFEPKPVEALYNVEQDFYETKNLATDPQYKKELLSLRKELQDTLQSLPDLGFYPEPYLVNQATESPIQFGQQHKQDLLLLSQIADLQLLSFEQAQAKMVKALTSENDWQRYWGLNVALSFKRSTLTC</sequence>
<dbReference type="SUPFAM" id="SSF53649">
    <property type="entry name" value="Alkaline phosphatase-like"/>
    <property type="match status" value="1"/>
</dbReference>
<dbReference type="RefSeq" id="WP_316025823.1">
    <property type="nucleotide sequence ID" value="NZ_JAWDIO010000002.1"/>
</dbReference>
<keyword evidence="2" id="KW-1185">Reference proteome</keyword>
<accession>A0ABU3SWB7</accession>
<dbReference type="InterPro" id="IPR017850">
    <property type="entry name" value="Alkaline_phosphatase_core_sf"/>
</dbReference>
<protein>
    <submittedName>
        <fullName evidence="1">Uncharacterized protein</fullName>
    </submittedName>
</protein>
<dbReference type="Proteomes" id="UP001247805">
    <property type="component" value="Unassembled WGS sequence"/>
</dbReference>